<evidence type="ECO:0000256" key="2">
    <source>
        <dbReference type="ARBA" id="ARBA00009810"/>
    </source>
</evidence>
<keyword evidence="3 11" id="KW-0813">Transport</keyword>
<feature type="chain" id="PRO_5045216461" evidence="14">
    <location>
        <begin position="27"/>
        <end position="755"/>
    </location>
</feature>
<dbReference type="Pfam" id="PF00593">
    <property type="entry name" value="TonB_dep_Rec_b-barrel"/>
    <property type="match status" value="1"/>
</dbReference>
<feature type="signal peptide" evidence="14">
    <location>
        <begin position="1"/>
        <end position="26"/>
    </location>
</feature>
<keyword evidence="5 11" id="KW-0812">Transmembrane</keyword>
<dbReference type="PANTHER" id="PTHR30069:SF49">
    <property type="entry name" value="OUTER MEMBRANE PROTEIN C"/>
    <property type="match status" value="1"/>
</dbReference>
<evidence type="ECO:0000256" key="9">
    <source>
        <dbReference type="ARBA" id="ARBA00023170"/>
    </source>
</evidence>
<dbReference type="SUPFAM" id="SSF56935">
    <property type="entry name" value="Porins"/>
    <property type="match status" value="1"/>
</dbReference>
<evidence type="ECO:0000256" key="14">
    <source>
        <dbReference type="SAM" id="SignalP"/>
    </source>
</evidence>
<evidence type="ECO:0000313" key="17">
    <source>
        <dbReference type="EMBL" id="MEO1765723.1"/>
    </source>
</evidence>
<dbReference type="InterPro" id="IPR000531">
    <property type="entry name" value="Beta-barrel_TonB"/>
</dbReference>
<keyword evidence="6 14" id="KW-0732">Signal</keyword>
<feature type="short sequence motif" description="TonB C-terminal box" evidence="12">
    <location>
        <begin position="738"/>
        <end position="755"/>
    </location>
</feature>
<keyword evidence="7 13" id="KW-0798">TonB box</keyword>
<evidence type="ECO:0000256" key="8">
    <source>
        <dbReference type="ARBA" id="ARBA00023136"/>
    </source>
</evidence>
<comment type="caution">
    <text evidence="17">The sequence shown here is derived from an EMBL/GenBank/DDBJ whole genome shotgun (WGS) entry which is preliminary data.</text>
</comment>
<evidence type="ECO:0000256" key="12">
    <source>
        <dbReference type="PROSITE-ProRule" id="PRU10144"/>
    </source>
</evidence>
<dbReference type="InterPro" id="IPR012910">
    <property type="entry name" value="Plug_dom"/>
</dbReference>
<dbReference type="PROSITE" id="PS52016">
    <property type="entry name" value="TONB_DEPENDENT_REC_3"/>
    <property type="match status" value="1"/>
</dbReference>
<name>A0ABV0EE28_9BURK</name>
<dbReference type="EMBL" id="JBAJEX010000001">
    <property type="protein sequence ID" value="MEO1765723.1"/>
    <property type="molecule type" value="Genomic_DNA"/>
</dbReference>
<sequence>MYTLPPHPRRTALALALAALPWNVMAEEITPLPPVTVTAPALTDFEGTVLNGDTLRASTVRDSARLLTEIPGVSVNPAGGISSLPAIHGLADDRLRLTVDGADLIASCPNHMNAPLSYVDPAQIEEIRVYSGIAPVSAGGDALGAVVQVETRGPAFAKPGERLLKGRLGASYGSNANVRGVNASAVLANDSLSLAYTGAASQADNYTAGSDFKTYDFSGRAGHTLPRDEVGSTAYKAVNHQLGLGWKSGEHLLEAKFAFQDVPYQLYPNQRMDMLDNTEHRMSLRYVGRFHWGELEARLYRQTVNHAMDFGADKRFYYGFLSGGPGAPVGTACGQMGNNCAWGMPMYTESRTTGGRVKAELALTARDLLRVGGEFQRYRLDDWWPPSGAGMWPGSFWNINDGKRDRVGMFGEWERQWDGQWKTLAGLRYEQVKTDTGPVVGYARAVMGNQLRDADLFNARDHARTFNDWDVSLLARYTPSATQDIEFGFARKTRAPSLYELYPWSTWSMAAVMNNFLGDGNGYIGNPDLKAEKAHTLSATFDWHAGDRAWEFKATPYYTRVTDYIDAIQWNAAANAPATTLTTQQFVTLKYVNQTARLYGIDLSGKLPLAHNALGDWGLKGLLAYTNGKNLDTGDDLYNIMPLNARLALTQKLGRWDNGVEVVAVRRKDAVSDVRNELKTPGYGLVNLRASYAFKQARLDFGVENLFDRFYFLPTGGAYVGQGTTMAINPSTQPKWGTPLPGMGRNFYAAVTLDF</sequence>
<comment type="similarity">
    <text evidence="2 11 13">Belongs to the TonB-dependent receptor family.</text>
</comment>
<keyword evidence="8 11" id="KW-0472">Membrane</keyword>
<dbReference type="RefSeq" id="WP_347306131.1">
    <property type="nucleotide sequence ID" value="NZ_JBAJEX010000001.1"/>
</dbReference>
<accession>A0ABV0EE28</accession>
<evidence type="ECO:0000256" key="7">
    <source>
        <dbReference type="ARBA" id="ARBA00023077"/>
    </source>
</evidence>
<evidence type="ECO:0000259" key="15">
    <source>
        <dbReference type="Pfam" id="PF00593"/>
    </source>
</evidence>
<evidence type="ECO:0000256" key="4">
    <source>
        <dbReference type="ARBA" id="ARBA00022452"/>
    </source>
</evidence>
<reference evidence="17 18" key="1">
    <citation type="submission" date="2024-02" db="EMBL/GenBank/DDBJ databases">
        <title>New thermophilic sulfur-oxidizing bacteria from a hot springs of the Uzon caldera (Kamchatka, Russia).</title>
        <authorList>
            <person name="Dukat A.M."/>
            <person name="Elcheninov A.G."/>
            <person name="Frolov E.N."/>
        </authorList>
    </citation>
    <scope>NUCLEOTIDE SEQUENCE [LARGE SCALE GENOMIC DNA]</scope>
    <source>
        <strain evidence="17 18">AK1</strain>
    </source>
</reference>
<dbReference type="Gene3D" id="2.170.130.10">
    <property type="entry name" value="TonB-dependent receptor, plug domain"/>
    <property type="match status" value="1"/>
</dbReference>
<keyword evidence="10 11" id="KW-0998">Cell outer membrane</keyword>
<evidence type="ECO:0000256" key="1">
    <source>
        <dbReference type="ARBA" id="ARBA00004571"/>
    </source>
</evidence>
<evidence type="ECO:0000259" key="16">
    <source>
        <dbReference type="Pfam" id="PF07715"/>
    </source>
</evidence>
<dbReference type="InterPro" id="IPR037066">
    <property type="entry name" value="Plug_dom_sf"/>
</dbReference>
<dbReference type="PROSITE" id="PS01156">
    <property type="entry name" value="TONB_DEPENDENT_REC_2"/>
    <property type="match status" value="1"/>
</dbReference>
<dbReference type="InterPro" id="IPR039426">
    <property type="entry name" value="TonB-dep_rcpt-like"/>
</dbReference>
<dbReference type="InterPro" id="IPR036942">
    <property type="entry name" value="Beta-barrel_TonB_sf"/>
</dbReference>
<gene>
    <name evidence="17" type="ORF">V6E02_00605</name>
</gene>
<keyword evidence="9 17" id="KW-0675">Receptor</keyword>
<evidence type="ECO:0000256" key="11">
    <source>
        <dbReference type="PROSITE-ProRule" id="PRU01360"/>
    </source>
</evidence>
<evidence type="ECO:0000256" key="6">
    <source>
        <dbReference type="ARBA" id="ARBA00022729"/>
    </source>
</evidence>
<keyword evidence="18" id="KW-1185">Reference proteome</keyword>
<keyword evidence="4 11" id="KW-1134">Transmembrane beta strand</keyword>
<dbReference type="Pfam" id="PF07715">
    <property type="entry name" value="Plug"/>
    <property type="match status" value="1"/>
</dbReference>
<dbReference type="Proteomes" id="UP001482231">
    <property type="component" value="Unassembled WGS sequence"/>
</dbReference>
<organism evidence="17 18">
    <name type="scientific">Thiobacter aerophilum</name>
    <dbReference type="NCBI Taxonomy" id="3121275"/>
    <lineage>
        <taxon>Bacteria</taxon>
        <taxon>Pseudomonadati</taxon>
        <taxon>Pseudomonadota</taxon>
        <taxon>Betaproteobacteria</taxon>
        <taxon>Burkholderiales</taxon>
        <taxon>Thiobacteraceae</taxon>
        <taxon>Thiobacter</taxon>
    </lineage>
</organism>
<protein>
    <submittedName>
        <fullName evidence="17">TonB-dependent receptor</fullName>
    </submittedName>
</protein>
<evidence type="ECO:0000256" key="10">
    <source>
        <dbReference type="ARBA" id="ARBA00023237"/>
    </source>
</evidence>
<evidence type="ECO:0000313" key="18">
    <source>
        <dbReference type="Proteomes" id="UP001482231"/>
    </source>
</evidence>
<dbReference type="Gene3D" id="2.40.170.20">
    <property type="entry name" value="TonB-dependent receptor, beta-barrel domain"/>
    <property type="match status" value="1"/>
</dbReference>
<evidence type="ECO:0000256" key="13">
    <source>
        <dbReference type="RuleBase" id="RU003357"/>
    </source>
</evidence>
<evidence type="ECO:0000256" key="5">
    <source>
        <dbReference type="ARBA" id="ARBA00022692"/>
    </source>
</evidence>
<evidence type="ECO:0000256" key="3">
    <source>
        <dbReference type="ARBA" id="ARBA00022448"/>
    </source>
</evidence>
<proteinExistence type="inferred from homology"/>
<comment type="subcellular location">
    <subcellularLocation>
        <location evidence="1 11">Cell outer membrane</location>
        <topology evidence="1 11">Multi-pass membrane protein</topology>
    </subcellularLocation>
</comment>
<feature type="domain" description="TonB-dependent receptor-like beta-barrel" evidence="15">
    <location>
        <begin position="272"/>
        <end position="706"/>
    </location>
</feature>
<feature type="domain" description="TonB-dependent receptor plug" evidence="16">
    <location>
        <begin position="48"/>
        <end position="146"/>
    </location>
</feature>
<dbReference type="InterPro" id="IPR010917">
    <property type="entry name" value="TonB_rcpt_CS"/>
</dbReference>
<dbReference type="PANTHER" id="PTHR30069">
    <property type="entry name" value="TONB-DEPENDENT OUTER MEMBRANE RECEPTOR"/>
    <property type="match status" value="1"/>
</dbReference>